<sequence length="115" mass="13940">MRYRSVSRDFFKTRWNLKGLVEDHHVIPRQFRAHPTVKKFNYDMNSSNNLILMPTHLGKHKLELRENRLVHDGNHHRYNLFVEQVLNVVQTEKDLNDFVIFLKNSCRFNPQNIPW</sequence>
<dbReference type="InterPro" id="IPR032871">
    <property type="entry name" value="AHH_dom_containing"/>
</dbReference>
<protein>
    <submittedName>
        <fullName evidence="1">Uncharacterized protein</fullName>
    </submittedName>
</protein>
<name>A0A6C0CLC4_9ZZZZ</name>
<evidence type="ECO:0000313" key="1">
    <source>
        <dbReference type="EMBL" id="QHT05586.1"/>
    </source>
</evidence>
<dbReference type="AlphaFoldDB" id="A0A6C0CLC4"/>
<dbReference type="EMBL" id="MN739457">
    <property type="protein sequence ID" value="QHT05586.1"/>
    <property type="molecule type" value="Genomic_DNA"/>
</dbReference>
<proteinExistence type="predicted"/>
<dbReference type="Pfam" id="PF14412">
    <property type="entry name" value="AHH"/>
    <property type="match status" value="1"/>
</dbReference>
<reference evidence="1" key="1">
    <citation type="journal article" date="2020" name="Nature">
        <title>Giant virus diversity and host interactions through global metagenomics.</title>
        <authorList>
            <person name="Schulz F."/>
            <person name="Roux S."/>
            <person name="Paez-Espino D."/>
            <person name="Jungbluth S."/>
            <person name="Walsh D.A."/>
            <person name="Denef V.J."/>
            <person name="McMahon K.D."/>
            <person name="Konstantinidis K.T."/>
            <person name="Eloe-Fadrosh E.A."/>
            <person name="Kyrpides N.C."/>
            <person name="Woyke T."/>
        </authorList>
    </citation>
    <scope>NUCLEOTIDE SEQUENCE</scope>
    <source>
        <strain evidence="1">GVMAG-M-3300021389-45</strain>
    </source>
</reference>
<accession>A0A6C0CLC4</accession>
<organism evidence="1">
    <name type="scientific">viral metagenome</name>
    <dbReference type="NCBI Taxonomy" id="1070528"/>
    <lineage>
        <taxon>unclassified sequences</taxon>
        <taxon>metagenomes</taxon>
        <taxon>organismal metagenomes</taxon>
    </lineage>
</organism>